<name>A0ABV1RPY4_9BACT</name>
<accession>A0ABV1RPY4</accession>
<evidence type="ECO:0000256" key="1">
    <source>
        <dbReference type="SAM" id="MobiDB-lite"/>
    </source>
</evidence>
<evidence type="ECO:0000313" key="2">
    <source>
        <dbReference type="EMBL" id="MER2996256.1"/>
    </source>
</evidence>
<proteinExistence type="predicted"/>
<feature type="region of interest" description="Disordered" evidence="1">
    <location>
        <begin position="188"/>
        <end position="209"/>
    </location>
</feature>
<dbReference type="RefSeq" id="WP_350410472.1">
    <property type="nucleotide sequence ID" value="NZ_JBEOKT010000002.1"/>
</dbReference>
<sequence length="526" mass="60030">MLAVLLGSCQRYPHTVRQVLSAPASAATVTNYTDSTITLPAGAHYKRGPLHTLLYGKHYRNAWYTPVNLKVLDLSTAFGGLQPLKMGGSRQTISLRAQTKDSIEYVLRSIDKEPAGALSPRWQESYIANIARDATSATHPYAALVLPEMADAIGVYHTDPEIVYIPHDPKLGEYLDEMGGTIALIERRPDGNQQDNPNMGNAEKVKSTRSMLTERLSDNDTRVDARNYLRARLFDMLIGDWSRHEDNWRWAELEPKDKVYTYRPVPRDRDNVFYKLHDAPIPWITRLLKFKPHFRTYRKRVGNLEKLNYNARHLDALILSELSQQEWLEIADSVKAALTDQVIESSFKKMPDPIYSLTAEPIIEKLKARRDNVYEIAHDYYNILAREALIVGSDKHERFIVKVLNKNEVQVQVYKTNKDEEVKDLLYDRTFNATQTKNLILYGLDGKDHFVIEGNYTPGIKISIWGGEGEDTYTSEGKNKSSRIVISDSTYGNNYKTGDKIKVVHNDNLRAKDFSGAGFLLHFYLD</sequence>
<gene>
    <name evidence="2" type="ORF">ABS362_01785</name>
</gene>
<evidence type="ECO:0000313" key="3">
    <source>
        <dbReference type="Proteomes" id="UP001476807"/>
    </source>
</evidence>
<protein>
    <submittedName>
        <fullName evidence="2">Uncharacterized protein</fullName>
    </submittedName>
</protein>
<dbReference type="EMBL" id="JBEOKT010000002">
    <property type="protein sequence ID" value="MER2996256.1"/>
    <property type="molecule type" value="Genomic_DNA"/>
</dbReference>
<dbReference type="Proteomes" id="UP001476807">
    <property type="component" value="Unassembled WGS sequence"/>
</dbReference>
<reference evidence="2 3" key="1">
    <citation type="submission" date="2024-06" db="EMBL/GenBank/DDBJ databases">
        <title>Pontibacter populi HYL7-15.</title>
        <authorList>
            <person name="Kim M.K."/>
        </authorList>
    </citation>
    <scope>NUCLEOTIDE SEQUENCE [LARGE SCALE GENOMIC DNA]</scope>
    <source>
        <strain evidence="2 3">HYL7-15</strain>
    </source>
</reference>
<comment type="caution">
    <text evidence="2">The sequence shown here is derived from an EMBL/GenBank/DDBJ whole genome shotgun (WGS) entry which is preliminary data.</text>
</comment>
<keyword evidence="3" id="KW-1185">Reference proteome</keyword>
<organism evidence="2 3">
    <name type="scientific">Pontibacter populi</name>
    <dbReference type="NCBI Taxonomy" id="890055"/>
    <lineage>
        <taxon>Bacteria</taxon>
        <taxon>Pseudomonadati</taxon>
        <taxon>Bacteroidota</taxon>
        <taxon>Cytophagia</taxon>
        <taxon>Cytophagales</taxon>
        <taxon>Hymenobacteraceae</taxon>
        <taxon>Pontibacter</taxon>
    </lineage>
</organism>